<dbReference type="Proteomes" id="UP000579153">
    <property type="component" value="Unassembled WGS sequence"/>
</dbReference>
<gene>
    <name evidence="2" type="ORF">HD596_001700</name>
</gene>
<accession>A0A7W9L8W0</accession>
<name>A0A7W9L8W0_9ACTN</name>
<proteinExistence type="predicted"/>
<feature type="region of interest" description="Disordered" evidence="1">
    <location>
        <begin position="116"/>
        <end position="176"/>
    </location>
</feature>
<evidence type="ECO:0000313" key="2">
    <source>
        <dbReference type="EMBL" id="MBB5774944.1"/>
    </source>
</evidence>
<dbReference type="AlphaFoldDB" id="A0A7W9L8W0"/>
<evidence type="ECO:0000313" key="3">
    <source>
        <dbReference type="Proteomes" id="UP000579153"/>
    </source>
</evidence>
<evidence type="ECO:0000256" key="1">
    <source>
        <dbReference type="SAM" id="MobiDB-lite"/>
    </source>
</evidence>
<organism evidence="2 3">
    <name type="scientific">Nonomuraea jabiensis</name>
    <dbReference type="NCBI Taxonomy" id="882448"/>
    <lineage>
        <taxon>Bacteria</taxon>
        <taxon>Bacillati</taxon>
        <taxon>Actinomycetota</taxon>
        <taxon>Actinomycetes</taxon>
        <taxon>Streptosporangiales</taxon>
        <taxon>Streptosporangiaceae</taxon>
        <taxon>Nonomuraea</taxon>
    </lineage>
</organism>
<comment type="caution">
    <text evidence="2">The sequence shown here is derived from an EMBL/GenBank/DDBJ whole genome shotgun (WGS) entry which is preliminary data.</text>
</comment>
<reference evidence="2 3" key="1">
    <citation type="submission" date="2020-08" db="EMBL/GenBank/DDBJ databases">
        <title>Sequencing the genomes of 1000 actinobacteria strains.</title>
        <authorList>
            <person name="Klenk H.-P."/>
        </authorList>
    </citation>
    <scope>NUCLEOTIDE SEQUENCE [LARGE SCALE GENOMIC DNA]</scope>
    <source>
        <strain evidence="2 3">DSM 45507</strain>
    </source>
</reference>
<keyword evidence="3" id="KW-1185">Reference proteome</keyword>
<sequence>MVLLHQRGPHRRLGRAVLLGDQFLHRFQRRTDLFLAGAGDLGDCGPHRCHIEVCALLVDQVELVDQDAAGLGRQLGGPLQPGQHTQAFVGGLAAGRADQPGGHQQGEQIESVVDRPGLQAPGDHQQRRGPARLDQPVQGRRLAARPVLGQGLHPPYRHLRHRNPAQLESGQVVRPL</sequence>
<dbReference type="EMBL" id="JACHMB010000001">
    <property type="protein sequence ID" value="MBB5774944.1"/>
    <property type="molecule type" value="Genomic_DNA"/>
</dbReference>
<protein>
    <submittedName>
        <fullName evidence="2">Uncharacterized protein</fullName>
    </submittedName>
</protein>